<proteinExistence type="predicted"/>
<gene>
    <name evidence="3" type="ORF">GCM10023116_08180</name>
</gene>
<comment type="caution">
    <text evidence="3">The sequence shown here is derived from an EMBL/GenBank/DDBJ whole genome shotgun (WGS) entry which is preliminary data.</text>
</comment>
<dbReference type="GO" id="GO:0032259">
    <property type="term" value="P:methylation"/>
    <property type="evidence" value="ECO:0007669"/>
    <property type="project" value="UniProtKB-KW"/>
</dbReference>
<accession>A0ABP8UXT1</accession>
<dbReference type="Pfam" id="PF06325">
    <property type="entry name" value="PrmA"/>
    <property type="match status" value="1"/>
</dbReference>
<keyword evidence="2" id="KW-0808">Transferase</keyword>
<sequence length="238" mass="26489">MKPAFNITPLNQNLTKMHPDARVLVQSLPDCPQIQLALLDPTPMKHRPFTEEEIKTIQDYPAYWAFCWGSGQALAAQILDNPGLVAGKTVMDFGAGSGVVAIAACLAGAREVIACDIDPEALLACQINAHINQVSFRLHNDLFSFDEPLDLLIAADVLYDRNNLPLLEQFHSMATEVLVADSRIKQFDFPPYRGFSSRECSTVPDLDETRDFNNINFYCNRPIRTDCRVPASQEPLPV</sequence>
<dbReference type="Proteomes" id="UP001500604">
    <property type="component" value="Unassembled WGS sequence"/>
</dbReference>
<keyword evidence="4" id="KW-1185">Reference proteome</keyword>
<organism evidence="3 4">
    <name type="scientific">Kistimonas scapharcae</name>
    <dbReference type="NCBI Taxonomy" id="1036133"/>
    <lineage>
        <taxon>Bacteria</taxon>
        <taxon>Pseudomonadati</taxon>
        <taxon>Pseudomonadota</taxon>
        <taxon>Gammaproteobacteria</taxon>
        <taxon>Oceanospirillales</taxon>
        <taxon>Endozoicomonadaceae</taxon>
        <taxon>Kistimonas</taxon>
    </lineage>
</organism>
<protein>
    <submittedName>
        <fullName evidence="3">50S ribosomal protein L11 methyltransferase</fullName>
    </submittedName>
</protein>
<evidence type="ECO:0000256" key="1">
    <source>
        <dbReference type="ARBA" id="ARBA00022603"/>
    </source>
</evidence>
<keyword evidence="3" id="KW-0687">Ribonucleoprotein</keyword>
<keyword evidence="3" id="KW-0689">Ribosomal protein</keyword>
<dbReference type="CDD" id="cd02440">
    <property type="entry name" value="AdoMet_MTases"/>
    <property type="match status" value="1"/>
</dbReference>
<dbReference type="EMBL" id="BAABFL010000081">
    <property type="protein sequence ID" value="GAA4648549.1"/>
    <property type="molecule type" value="Genomic_DNA"/>
</dbReference>
<keyword evidence="1 3" id="KW-0489">Methyltransferase</keyword>
<name>A0ABP8UXT1_9GAMM</name>
<dbReference type="PANTHER" id="PTHR43648:SF1">
    <property type="entry name" value="ELECTRON TRANSFER FLAVOPROTEIN BETA SUBUNIT LYSINE METHYLTRANSFERASE"/>
    <property type="match status" value="1"/>
</dbReference>
<reference evidence="4" key="1">
    <citation type="journal article" date="2019" name="Int. J. Syst. Evol. Microbiol.">
        <title>The Global Catalogue of Microorganisms (GCM) 10K type strain sequencing project: providing services to taxonomists for standard genome sequencing and annotation.</title>
        <authorList>
            <consortium name="The Broad Institute Genomics Platform"/>
            <consortium name="The Broad Institute Genome Sequencing Center for Infectious Disease"/>
            <person name="Wu L."/>
            <person name="Ma J."/>
        </authorList>
    </citation>
    <scope>NUCLEOTIDE SEQUENCE [LARGE SCALE GENOMIC DNA]</scope>
    <source>
        <strain evidence="4">JCM 17805</strain>
    </source>
</reference>
<dbReference type="PANTHER" id="PTHR43648">
    <property type="entry name" value="ELECTRON TRANSFER FLAVOPROTEIN BETA SUBUNIT LYSINE METHYLTRANSFERASE"/>
    <property type="match status" value="1"/>
</dbReference>
<dbReference type="InterPro" id="IPR050078">
    <property type="entry name" value="Ribosomal_L11_MeTrfase_PrmA"/>
</dbReference>
<evidence type="ECO:0000256" key="2">
    <source>
        <dbReference type="ARBA" id="ARBA00022679"/>
    </source>
</evidence>
<dbReference type="GO" id="GO:0008168">
    <property type="term" value="F:methyltransferase activity"/>
    <property type="evidence" value="ECO:0007669"/>
    <property type="project" value="UniProtKB-KW"/>
</dbReference>
<evidence type="ECO:0000313" key="4">
    <source>
        <dbReference type="Proteomes" id="UP001500604"/>
    </source>
</evidence>
<dbReference type="RefSeq" id="WP_345194211.1">
    <property type="nucleotide sequence ID" value="NZ_BAABFL010000081.1"/>
</dbReference>
<dbReference type="GO" id="GO:0005840">
    <property type="term" value="C:ribosome"/>
    <property type="evidence" value="ECO:0007669"/>
    <property type="project" value="UniProtKB-KW"/>
</dbReference>
<dbReference type="Gene3D" id="3.40.50.150">
    <property type="entry name" value="Vaccinia Virus protein VP39"/>
    <property type="match status" value="1"/>
</dbReference>
<dbReference type="InterPro" id="IPR029063">
    <property type="entry name" value="SAM-dependent_MTases_sf"/>
</dbReference>
<dbReference type="SUPFAM" id="SSF53335">
    <property type="entry name" value="S-adenosyl-L-methionine-dependent methyltransferases"/>
    <property type="match status" value="1"/>
</dbReference>
<evidence type="ECO:0000313" key="3">
    <source>
        <dbReference type="EMBL" id="GAA4648549.1"/>
    </source>
</evidence>